<dbReference type="RefSeq" id="WP_109088386.1">
    <property type="nucleotide sequence ID" value="NZ_QEXO01000001.1"/>
</dbReference>
<evidence type="ECO:0000256" key="2">
    <source>
        <dbReference type="PIRSR" id="PIRSR006232-1"/>
    </source>
</evidence>
<keyword evidence="2" id="KW-0408">Iron</keyword>
<feature type="domain" description="Pirin N-terminal" evidence="4">
    <location>
        <begin position="17"/>
        <end position="122"/>
    </location>
</feature>
<feature type="binding site" evidence="2">
    <location>
        <position position="57"/>
    </location>
    <ligand>
        <name>Fe cation</name>
        <dbReference type="ChEBI" id="CHEBI:24875"/>
    </ligand>
</feature>
<dbReference type="CDD" id="cd02909">
    <property type="entry name" value="cupin_pirin_N"/>
    <property type="match status" value="1"/>
</dbReference>
<dbReference type="CDD" id="cd02247">
    <property type="entry name" value="cupin_pirin_C"/>
    <property type="match status" value="1"/>
</dbReference>
<organism evidence="6 7">
    <name type="scientific">Alcaligenes faecalis</name>
    <dbReference type="NCBI Taxonomy" id="511"/>
    <lineage>
        <taxon>Bacteria</taxon>
        <taxon>Pseudomonadati</taxon>
        <taxon>Pseudomonadota</taxon>
        <taxon>Betaproteobacteria</taxon>
        <taxon>Burkholderiales</taxon>
        <taxon>Alcaligenaceae</taxon>
        <taxon>Alcaligenes</taxon>
    </lineage>
</organism>
<dbReference type="AlphaFoldDB" id="A0A2U2BP59"/>
<evidence type="ECO:0000256" key="3">
    <source>
        <dbReference type="RuleBase" id="RU003457"/>
    </source>
</evidence>
<dbReference type="Proteomes" id="UP000245216">
    <property type="component" value="Unassembled WGS sequence"/>
</dbReference>
<evidence type="ECO:0000259" key="4">
    <source>
        <dbReference type="Pfam" id="PF02678"/>
    </source>
</evidence>
<feature type="binding site" evidence="2">
    <location>
        <position position="59"/>
    </location>
    <ligand>
        <name>Fe cation</name>
        <dbReference type="ChEBI" id="CHEBI:24875"/>
    </ligand>
</feature>
<dbReference type="PANTHER" id="PTHR13903">
    <property type="entry name" value="PIRIN-RELATED"/>
    <property type="match status" value="1"/>
</dbReference>
<dbReference type="GO" id="GO:0046872">
    <property type="term" value="F:metal ion binding"/>
    <property type="evidence" value="ECO:0007669"/>
    <property type="project" value="UniProtKB-KW"/>
</dbReference>
<feature type="binding site" evidence="2">
    <location>
        <position position="101"/>
    </location>
    <ligand>
        <name>Fe cation</name>
        <dbReference type="ChEBI" id="CHEBI:24875"/>
    </ligand>
</feature>
<dbReference type="InterPro" id="IPR011051">
    <property type="entry name" value="RmlC_Cupin_sf"/>
</dbReference>
<dbReference type="STRING" id="511.UZ73_01770"/>
<dbReference type="InterPro" id="IPR014710">
    <property type="entry name" value="RmlC-like_jellyroll"/>
</dbReference>
<comment type="cofactor">
    <cofactor evidence="2">
        <name>Fe cation</name>
        <dbReference type="ChEBI" id="CHEBI:24875"/>
    </cofactor>
    <text evidence="2">Binds 1 Fe cation per subunit.</text>
</comment>
<comment type="similarity">
    <text evidence="1 3">Belongs to the pirin family.</text>
</comment>
<dbReference type="InterPro" id="IPR008778">
    <property type="entry name" value="Pirin_C_dom"/>
</dbReference>
<dbReference type="EMBL" id="QEXO01000001">
    <property type="protein sequence ID" value="PWE15777.1"/>
    <property type="molecule type" value="Genomic_DNA"/>
</dbReference>
<dbReference type="InterPro" id="IPR012093">
    <property type="entry name" value="Pirin"/>
</dbReference>
<reference evidence="6 7" key="1">
    <citation type="submission" date="2018-05" db="EMBL/GenBank/DDBJ databases">
        <title>Genome Sequence of an Efficient Indole-Degrading Bacterium, Alcaligenes sp.YBY.</title>
        <authorList>
            <person name="Yang B."/>
        </authorList>
    </citation>
    <scope>NUCLEOTIDE SEQUENCE [LARGE SCALE GENOMIC DNA]</scope>
    <source>
        <strain evidence="6 7">YBY</strain>
    </source>
</reference>
<dbReference type="Pfam" id="PF02678">
    <property type="entry name" value="Pirin"/>
    <property type="match status" value="1"/>
</dbReference>
<dbReference type="Gene3D" id="2.60.120.10">
    <property type="entry name" value="Jelly Rolls"/>
    <property type="match status" value="2"/>
</dbReference>
<reference evidence="6 7" key="2">
    <citation type="submission" date="2018-05" db="EMBL/GenBank/DDBJ databases">
        <authorList>
            <person name="Lanie J.A."/>
            <person name="Ng W.-L."/>
            <person name="Kazmierczak K.M."/>
            <person name="Andrzejewski T.M."/>
            <person name="Davidsen T.M."/>
            <person name="Wayne K.J."/>
            <person name="Tettelin H."/>
            <person name="Glass J.I."/>
            <person name="Rusch D."/>
            <person name="Podicherti R."/>
            <person name="Tsui H.-C.T."/>
            <person name="Winkler M.E."/>
        </authorList>
    </citation>
    <scope>NUCLEOTIDE SEQUENCE [LARGE SCALE GENOMIC DNA]</scope>
    <source>
        <strain evidence="6 7">YBY</strain>
    </source>
</reference>
<protein>
    <recommendedName>
        <fullName evidence="8">Pirin family protein</fullName>
    </recommendedName>
</protein>
<evidence type="ECO:0000256" key="1">
    <source>
        <dbReference type="ARBA" id="ARBA00008416"/>
    </source>
</evidence>
<evidence type="ECO:0000313" key="6">
    <source>
        <dbReference type="EMBL" id="PWE15777.1"/>
    </source>
</evidence>
<evidence type="ECO:0008006" key="8">
    <source>
        <dbReference type="Google" id="ProtNLM"/>
    </source>
</evidence>
<sequence length="288" mass="31770">MVELLIPQRQHSIGAFEVGRVLPFRQRRMVGPFIFFDRMGPQELTAPVGTENDVLPHPHIGLSTVTYLFEGAMTHRDSLGVEQDITPGALNWMTAGSGISHSERFEPMRTQGGRMDGIQAWVALPEHKEEQNPDFVHYEAEQLPLIKDTGLEGRLIAGSALGLCSPASVASPLFYMELRVQAGQSVPLPTGHEERAIYICAGGLEVGGQRYPAGQMLVFAKGDSPRILAEQSSHLMLLGGEPLGPRHIWWNFVSSRKDRIEQAKDDWVNGRISLPPLDDDQLIPLPAV</sequence>
<feature type="domain" description="Pirin C-terminal" evidence="5">
    <location>
        <begin position="175"/>
        <end position="272"/>
    </location>
</feature>
<proteinExistence type="inferred from homology"/>
<evidence type="ECO:0000313" key="7">
    <source>
        <dbReference type="Proteomes" id="UP000245216"/>
    </source>
</evidence>
<dbReference type="SUPFAM" id="SSF51182">
    <property type="entry name" value="RmlC-like cupins"/>
    <property type="match status" value="1"/>
</dbReference>
<feature type="binding site" evidence="2">
    <location>
        <position position="103"/>
    </location>
    <ligand>
        <name>Fe cation</name>
        <dbReference type="ChEBI" id="CHEBI:24875"/>
    </ligand>
</feature>
<dbReference type="Pfam" id="PF05726">
    <property type="entry name" value="Pirin_C"/>
    <property type="match status" value="1"/>
</dbReference>
<evidence type="ECO:0000259" key="5">
    <source>
        <dbReference type="Pfam" id="PF05726"/>
    </source>
</evidence>
<keyword evidence="2" id="KW-0479">Metal-binding</keyword>
<dbReference type="PANTHER" id="PTHR13903:SF8">
    <property type="entry name" value="PIRIN"/>
    <property type="match status" value="1"/>
</dbReference>
<accession>A0A2U2BP59</accession>
<name>A0A2U2BP59_ALCFA</name>
<comment type="caution">
    <text evidence="6">The sequence shown here is derived from an EMBL/GenBank/DDBJ whole genome shotgun (WGS) entry which is preliminary data.</text>
</comment>
<dbReference type="PIRSF" id="PIRSF006232">
    <property type="entry name" value="Pirin"/>
    <property type="match status" value="1"/>
</dbReference>
<gene>
    <name evidence="6" type="ORF">DF183_03335</name>
</gene>
<dbReference type="InterPro" id="IPR003829">
    <property type="entry name" value="Pirin_N_dom"/>
</dbReference>